<feature type="region of interest" description="Disordered" evidence="1">
    <location>
        <begin position="25"/>
        <end position="62"/>
    </location>
</feature>
<organism evidence="2">
    <name type="scientific">uncultured Caudovirales phage</name>
    <dbReference type="NCBI Taxonomy" id="2100421"/>
    <lineage>
        <taxon>Viruses</taxon>
        <taxon>Duplodnaviria</taxon>
        <taxon>Heunggongvirae</taxon>
        <taxon>Uroviricota</taxon>
        <taxon>Caudoviricetes</taxon>
        <taxon>Peduoviridae</taxon>
        <taxon>Maltschvirus</taxon>
        <taxon>Maltschvirus maltsch</taxon>
    </lineage>
</organism>
<accession>A0A6J5QN27</accession>
<feature type="compositionally biased region" description="Acidic residues" evidence="1">
    <location>
        <begin position="38"/>
        <end position="47"/>
    </location>
</feature>
<sequence>MTLPNPKGSIPGKIPRSITNYTSLVDTTRSSPDNVTYTDDEEHEEYGDMGAGPRNMGHIRPQQGEWGDYIQEEQESYLMDVASGAIKLPRIKERDSRKMGGLGKVSRKPKPAHLSEQFGD</sequence>
<feature type="region of interest" description="Disordered" evidence="1">
    <location>
        <begin position="92"/>
        <end position="120"/>
    </location>
</feature>
<name>A0A6J5QN27_9CAUD</name>
<evidence type="ECO:0000256" key="1">
    <source>
        <dbReference type="SAM" id="MobiDB-lite"/>
    </source>
</evidence>
<gene>
    <name evidence="2" type="ORF">UFOVP1130_146</name>
</gene>
<protein>
    <submittedName>
        <fullName evidence="2">Uncharacterized protein</fullName>
    </submittedName>
</protein>
<proteinExistence type="predicted"/>
<dbReference type="EMBL" id="LR797078">
    <property type="protein sequence ID" value="CAB4185853.1"/>
    <property type="molecule type" value="Genomic_DNA"/>
</dbReference>
<evidence type="ECO:0000313" key="2">
    <source>
        <dbReference type="EMBL" id="CAB4185853.1"/>
    </source>
</evidence>
<reference evidence="2" key="1">
    <citation type="submission" date="2020-05" db="EMBL/GenBank/DDBJ databases">
        <authorList>
            <person name="Chiriac C."/>
            <person name="Salcher M."/>
            <person name="Ghai R."/>
            <person name="Kavagutti S V."/>
        </authorList>
    </citation>
    <scope>NUCLEOTIDE SEQUENCE</scope>
</reference>
<feature type="compositionally biased region" description="Polar residues" evidence="1">
    <location>
        <begin position="25"/>
        <end position="37"/>
    </location>
</feature>